<evidence type="ECO:0000313" key="1">
    <source>
        <dbReference type="EMBL" id="KAF9647867.1"/>
    </source>
</evidence>
<keyword evidence="2" id="KW-1185">Reference proteome</keyword>
<evidence type="ECO:0000313" key="2">
    <source>
        <dbReference type="Proteomes" id="UP000886501"/>
    </source>
</evidence>
<reference evidence="1" key="2">
    <citation type="journal article" date="2020" name="Nat. Commun.">
        <title>Large-scale genome sequencing of mycorrhizal fungi provides insights into the early evolution of symbiotic traits.</title>
        <authorList>
            <person name="Miyauchi S."/>
            <person name="Kiss E."/>
            <person name="Kuo A."/>
            <person name="Drula E."/>
            <person name="Kohler A."/>
            <person name="Sanchez-Garcia M."/>
            <person name="Morin E."/>
            <person name="Andreopoulos B."/>
            <person name="Barry K.W."/>
            <person name="Bonito G."/>
            <person name="Buee M."/>
            <person name="Carver A."/>
            <person name="Chen C."/>
            <person name="Cichocki N."/>
            <person name="Clum A."/>
            <person name="Culley D."/>
            <person name="Crous P.W."/>
            <person name="Fauchery L."/>
            <person name="Girlanda M."/>
            <person name="Hayes R.D."/>
            <person name="Keri Z."/>
            <person name="LaButti K."/>
            <person name="Lipzen A."/>
            <person name="Lombard V."/>
            <person name="Magnuson J."/>
            <person name="Maillard F."/>
            <person name="Murat C."/>
            <person name="Nolan M."/>
            <person name="Ohm R.A."/>
            <person name="Pangilinan J."/>
            <person name="Pereira M.F."/>
            <person name="Perotto S."/>
            <person name="Peter M."/>
            <person name="Pfister S."/>
            <person name="Riley R."/>
            <person name="Sitrit Y."/>
            <person name="Stielow J.B."/>
            <person name="Szollosi G."/>
            <person name="Zifcakova L."/>
            <person name="Stursova M."/>
            <person name="Spatafora J.W."/>
            <person name="Tedersoo L."/>
            <person name="Vaario L.M."/>
            <person name="Yamada A."/>
            <person name="Yan M."/>
            <person name="Wang P."/>
            <person name="Xu J."/>
            <person name="Bruns T."/>
            <person name="Baldrian P."/>
            <person name="Vilgalys R."/>
            <person name="Dunand C."/>
            <person name="Henrissat B."/>
            <person name="Grigoriev I.V."/>
            <person name="Hibbett D."/>
            <person name="Nagy L.G."/>
            <person name="Martin F.M."/>
        </authorList>
    </citation>
    <scope>NUCLEOTIDE SEQUENCE</scope>
    <source>
        <strain evidence="1">P2</strain>
    </source>
</reference>
<dbReference type="EMBL" id="MU118024">
    <property type="protein sequence ID" value="KAF9647867.1"/>
    <property type="molecule type" value="Genomic_DNA"/>
</dbReference>
<name>A0ACB6ZE30_THEGA</name>
<comment type="caution">
    <text evidence="1">The sequence shown here is derived from an EMBL/GenBank/DDBJ whole genome shotgun (WGS) entry which is preliminary data.</text>
</comment>
<accession>A0ACB6ZE30</accession>
<protein>
    <submittedName>
        <fullName evidence="1">HIT-like protein</fullName>
    </submittedName>
</protein>
<organism evidence="1 2">
    <name type="scientific">Thelephora ganbajun</name>
    <name type="common">Ganba fungus</name>
    <dbReference type="NCBI Taxonomy" id="370292"/>
    <lineage>
        <taxon>Eukaryota</taxon>
        <taxon>Fungi</taxon>
        <taxon>Dikarya</taxon>
        <taxon>Basidiomycota</taxon>
        <taxon>Agaricomycotina</taxon>
        <taxon>Agaricomycetes</taxon>
        <taxon>Thelephorales</taxon>
        <taxon>Thelephoraceae</taxon>
        <taxon>Thelephora</taxon>
    </lineage>
</organism>
<sequence length="164" mass="18524">MSCFRSTATDAREPMTQCVFCGASSEKGFNVVFEDKDYIVFKDRSPAAEHHLLVIPRIHVATVKVLNQADIPMLRTMKEIGARIFHDLGVPPERQRMGFHIPPFNSVNHLHLHLHALPYRGILKLEFPISKGKNGKSKGFSWFVEVDQAIEILQQGKTIGVFPC</sequence>
<gene>
    <name evidence="1" type="ORF">BDM02DRAFT_2478009</name>
</gene>
<reference evidence="1" key="1">
    <citation type="submission" date="2019-10" db="EMBL/GenBank/DDBJ databases">
        <authorList>
            <consortium name="DOE Joint Genome Institute"/>
            <person name="Kuo A."/>
            <person name="Miyauchi S."/>
            <person name="Kiss E."/>
            <person name="Drula E."/>
            <person name="Kohler A."/>
            <person name="Sanchez-Garcia M."/>
            <person name="Andreopoulos B."/>
            <person name="Barry K.W."/>
            <person name="Bonito G."/>
            <person name="Buee M."/>
            <person name="Carver A."/>
            <person name="Chen C."/>
            <person name="Cichocki N."/>
            <person name="Clum A."/>
            <person name="Culley D."/>
            <person name="Crous P.W."/>
            <person name="Fauchery L."/>
            <person name="Girlanda M."/>
            <person name="Hayes R."/>
            <person name="Keri Z."/>
            <person name="Labutti K."/>
            <person name="Lipzen A."/>
            <person name="Lombard V."/>
            <person name="Magnuson J."/>
            <person name="Maillard F."/>
            <person name="Morin E."/>
            <person name="Murat C."/>
            <person name="Nolan M."/>
            <person name="Ohm R."/>
            <person name="Pangilinan J."/>
            <person name="Pereira M."/>
            <person name="Perotto S."/>
            <person name="Peter M."/>
            <person name="Riley R."/>
            <person name="Sitrit Y."/>
            <person name="Stielow B."/>
            <person name="Szollosi G."/>
            <person name="Zifcakova L."/>
            <person name="Stursova M."/>
            <person name="Spatafora J.W."/>
            <person name="Tedersoo L."/>
            <person name="Vaario L.-M."/>
            <person name="Yamada A."/>
            <person name="Yan M."/>
            <person name="Wang P."/>
            <person name="Xu J."/>
            <person name="Bruns T."/>
            <person name="Baldrian P."/>
            <person name="Vilgalys R."/>
            <person name="Henrissat B."/>
            <person name="Grigoriev I.V."/>
            <person name="Hibbett D."/>
            <person name="Nagy L.G."/>
            <person name="Martin F.M."/>
        </authorList>
    </citation>
    <scope>NUCLEOTIDE SEQUENCE</scope>
    <source>
        <strain evidence="1">P2</strain>
    </source>
</reference>
<dbReference type="Proteomes" id="UP000886501">
    <property type="component" value="Unassembled WGS sequence"/>
</dbReference>
<proteinExistence type="predicted"/>